<dbReference type="GO" id="GO:0016740">
    <property type="term" value="F:transferase activity"/>
    <property type="evidence" value="ECO:0007669"/>
    <property type="project" value="UniProtKB-KW"/>
</dbReference>
<dbReference type="InterPro" id="IPR010235">
    <property type="entry name" value="HepT"/>
</dbReference>
<name>A0A151B4P5_9CLOT</name>
<protein>
    <submittedName>
        <fullName evidence="1">Nucleotidyltransferase substrate binding protein like protein</fullName>
    </submittedName>
</protein>
<evidence type="ECO:0000313" key="1">
    <source>
        <dbReference type="EMBL" id="KYH34732.1"/>
    </source>
</evidence>
<keyword evidence="1" id="KW-0808">Transferase</keyword>
<sequence>MDNLKDIRWRQRFENFEKSYKLLEKYSKQEIKTELEKAGIIQFFEMTFELAWKVLKDYLEAEEFIVKSPREAIKKAFQIGLIDNGHIWIDALSNRNLTVHTYDEDLSDEMFKKIIEVYFIELKKLYEKLSKEL</sequence>
<evidence type="ECO:0000313" key="2">
    <source>
        <dbReference type="Proteomes" id="UP000075531"/>
    </source>
</evidence>
<proteinExistence type="predicted"/>
<dbReference type="STRING" id="1121338.CLTEP_13290"/>
<dbReference type="AlphaFoldDB" id="A0A151B4P5"/>
<organism evidence="1 2">
    <name type="scientific">Clostridium tepidiprofundi DSM 19306</name>
    <dbReference type="NCBI Taxonomy" id="1121338"/>
    <lineage>
        <taxon>Bacteria</taxon>
        <taxon>Bacillati</taxon>
        <taxon>Bacillota</taxon>
        <taxon>Clostridia</taxon>
        <taxon>Eubacteriales</taxon>
        <taxon>Clostridiaceae</taxon>
        <taxon>Clostridium</taxon>
    </lineage>
</organism>
<dbReference type="SUPFAM" id="SSF81593">
    <property type="entry name" value="Nucleotidyltransferase substrate binding subunit/domain"/>
    <property type="match status" value="1"/>
</dbReference>
<accession>A0A151B4P5</accession>
<dbReference type="NCBIfam" id="TIGR01987">
    <property type="entry name" value="HI0074"/>
    <property type="match status" value="1"/>
</dbReference>
<dbReference type="RefSeq" id="WP_066824336.1">
    <property type="nucleotide sequence ID" value="NZ_LTBA01000011.1"/>
</dbReference>
<dbReference type="Gene3D" id="1.20.120.330">
    <property type="entry name" value="Nucleotidyltransferases domain 2"/>
    <property type="match status" value="1"/>
</dbReference>
<gene>
    <name evidence="1" type="ORF">CLTEP_13290</name>
</gene>
<dbReference type="OrthoDB" id="9810452at2"/>
<reference evidence="1 2" key="1">
    <citation type="submission" date="2016-02" db="EMBL/GenBank/DDBJ databases">
        <title>Genome sequence of Clostridium tepidiprofundi DSM 19306.</title>
        <authorList>
            <person name="Poehlein A."/>
            <person name="Daniel R."/>
        </authorList>
    </citation>
    <scope>NUCLEOTIDE SEQUENCE [LARGE SCALE GENOMIC DNA]</scope>
    <source>
        <strain evidence="1 2">DSM 19306</strain>
    </source>
</reference>
<dbReference type="EMBL" id="LTBA01000011">
    <property type="protein sequence ID" value="KYH34732.1"/>
    <property type="molecule type" value="Genomic_DNA"/>
</dbReference>
<keyword evidence="2" id="KW-1185">Reference proteome</keyword>
<dbReference type="Proteomes" id="UP000075531">
    <property type="component" value="Unassembled WGS sequence"/>
</dbReference>
<comment type="caution">
    <text evidence="1">The sequence shown here is derived from an EMBL/GenBank/DDBJ whole genome shotgun (WGS) entry which is preliminary data.</text>
</comment>
<dbReference type="PATRIC" id="fig|1121338.3.peg.1365"/>
<dbReference type="Pfam" id="PF08780">
    <property type="entry name" value="NTase_sub_bind"/>
    <property type="match status" value="1"/>
</dbReference>